<comment type="caution">
    <text evidence="1">The sequence shown here is derived from an EMBL/GenBank/DDBJ whole genome shotgun (WGS) entry which is preliminary data.</text>
</comment>
<name>A0ACC7LHC6_9FLAO</name>
<evidence type="ECO:0000313" key="1">
    <source>
        <dbReference type="EMBL" id="MFH6602843.1"/>
    </source>
</evidence>
<sequence length="239" mass="26766">MRHKLSIFISFLGLTLFAALAPYQENEAPVVKIFVPQRNDGVSLDEWIPYRITITDMEDGNSEYDEITANDVVLAVQYLPDSSQVAKYLHDGESIDLDVLSWMGSSNCFTCHSAKDKLIGPSFSQIADRYNNRTDALQYLARKITNGTTGTWGNQIMPAQPDLKPDEVKMVLGWILKNSSRPDFNYVSGIEGVFRTPKKIEGKEGKGVFLLMAQYIDHGLENVPESSKKGNDTIVLQVR</sequence>
<accession>A0ACC7LHC6</accession>
<gene>
    <name evidence="1" type="ORF">ACEZ3G_05100</name>
</gene>
<organism evidence="1 2">
    <name type="scientific">Meishania litoralis</name>
    <dbReference type="NCBI Taxonomy" id="3434685"/>
    <lineage>
        <taxon>Bacteria</taxon>
        <taxon>Pseudomonadati</taxon>
        <taxon>Bacteroidota</taxon>
        <taxon>Flavobacteriia</taxon>
        <taxon>Flavobacteriales</taxon>
        <taxon>Flavobacteriaceae</taxon>
        <taxon>Meishania</taxon>
    </lineage>
</organism>
<reference evidence="1" key="1">
    <citation type="submission" date="2024-09" db="EMBL/GenBank/DDBJ databases">
        <authorList>
            <person name="Liu J."/>
        </authorList>
    </citation>
    <scope>NUCLEOTIDE SEQUENCE</scope>
    <source>
        <strain evidence="1">NBU2967</strain>
    </source>
</reference>
<protein>
    <submittedName>
        <fullName evidence="1">C-type cytochrome</fullName>
    </submittedName>
</protein>
<dbReference type="EMBL" id="JBHFPV010000001">
    <property type="protein sequence ID" value="MFH6602843.1"/>
    <property type="molecule type" value="Genomic_DNA"/>
</dbReference>
<keyword evidence="2" id="KW-1185">Reference proteome</keyword>
<dbReference type="Proteomes" id="UP001595191">
    <property type="component" value="Unassembled WGS sequence"/>
</dbReference>
<evidence type="ECO:0000313" key="2">
    <source>
        <dbReference type="Proteomes" id="UP001595191"/>
    </source>
</evidence>
<proteinExistence type="predicted"/>